<organism evidence="2 3">
    <name type="scientific">Racocetra fulgida</name>
    <dbReference type="NCBI Taxonomy" id="60492"/>
    <lineage>
        <taxon>Eukaryota</taxon>
        <taxon>Fungi</taxon>
        <taxon>Fungi incertae sedis</taxon>
        <taxon>Mucoromycota</taxon>
        <taxon>Glomeromycotina</taxon>
        <taxon>Glomeromycetes</taxon>
        <taxon>Diversisporales</taxon>
        <taxon>Gigasporaceae</taxon>
        <taxon>Racocetra</taxon>
    </lineage>
</organism>
<feature type="compositionally biased region" description="Pro residues" evidence="1">
    <location>
        <begin position="344"/>
        <end position="366"/>
    </location>
</feature>
<name>A0A9N9DMF7_9GLOM</name>
<evidence type="ECO:0000313" key="2">
    <source>
        <dbReference type="EMBL" id="CAG8645482.1"/>
    </source>
</evidence>
<feature type="non-terminal residue" evidence="2">
    <location>
        <position position="1"/>
    </location>
</feature>
<accession>A0A9N9DMF7</accession>
<dbReference type="AlphaFoldDB" id="A0A9N9DMF7"/>
<feature type="region of interest" description="Disordered" evidence="1">
    <location>
        <begin position="239"/>
        <end position="366"/>
    </location>
</feature>
<dbReference type="EMBL" id="CAJVPZ010013038">
    <property type="protein sequence ID" value="CAG8645482.1"/>
    <property type="molecule type" value="Genomic_DNA"/>
</dbReference>
<protein>
    <submittedName>
        <fullName evidence="2">692_t:CDS:1</fullName>
    </submittedName>
</protein>
<feature type="compositionally biased region" description="Polar residues" evidence="1">
    <location>
        <begin position="239"/>
        <end position="285"/>
    </location>
</feature>
<sequence length="366" mass="40856">MARLCAECRIKEVYIENGYPTEFCSHNCRKAAPTRYTIPVRPPQIQPVFRPVLVSSPVSNIPSQVISVPPPLPARQPVGTVNVARPFPMNQGQYMSPVSSPMCVQCKVKPRWRDQNTGQLSPYCGKTCKEKATGISRMSQNYNAFPTTIASNGIPTQIGIQQQQATPLNLYQTTQVGPGIQPQPIPINLHQQTPLAVQQTTPFISVHQQPTPVAGIQQQTTPVSVQQQAAATMNIQQRNSSLNVQQPANVHQQRNSANIRQRPISQQSTQSNGRNRARNSYQSGSYQDEMYQDNEYQDDDYHDDGYQDDGYQDDGYQDNEYQEDYDDSLTNGRPIHPVDDEQSPPLPPLGTKPPPSRVRPALPELP</sequence>
<proteinExistence type="predicted"/>
<dbReference type="Proteomes" id="UP000789396">
    <property type="component" value="Unassembled WGS sequence"/>
</dbReference>
<dbReference type="OrthoDB" id="2432958at2759"/>
<evidence type="ECO:0000256" key="1">
    <source>
        <dbReference type="SAM" id="MobiDB-lite"/>
    </source>
</evidence>
<comment type="caution">
    <text evidence="2">The sequence shown here is derived from an EMBL/GenBank/DDBJ whole genome shotgun (WGS) entry which is preliminary data.</text>
</comment>
<evidence type="ECO:0000313" key="3">
    <source>
        <dbReference type="Proteomes" id="UP000789396"/>
    </source>
</evidence>
<reference evidence="2" key="1">
    <citation type="submission" date="2021-06" db="EMBL/GenBank/DDBJ databases">
        <authorList>
            <person name="Kallberg Y."/>
            <person name="Tangrot J."/>
            <person name="Rosling A."/>
        </authorList>
    </citation>
    <scope>NUCLEOTIDE SEQUENCE</scope>
    <source>
        <strain evidence="2">IN212</strain>
    </source>
</reference>
<gene>
    <name evidence="2" type="ORF">RFULGI_LOCUS8236</name>
</gene>
<keyword evidence="3" id="KW-1185">Reference proteome</keyword>
<feature type="compositionally biased region" description="Acidic residues" evidence="1">
    <location>
        <begin position="290"/>
        <end position="327"/>
    </location>
</feature>